<dbReference type="EMBL" id="JAPDDR010000008">
    <property type="protein sequence ID" value="MCW1915077.1"/>
    <property type="molecule type" value="Genomic_DNA"/>
</dbReference>
<dbReference type="RefSeq" id="WP_264514618.1">
    <property type="nucleotide sequence ID" value="NZ_JAPDDR010000008.1"/>
</dbReference>
<accession>A0ABT3G5Z8</accession>
<sequence length="195" mass="21606">MALSLLLPCHIASAQADKKEKPPQVGVKDVSIHPWTANRRELKIDPKTKGIFDEHRVSVTSGKQTRIRISGKMKHAGGDLEGSPVLHLGKIALIPISERSGTIKVGEPSASDNSNYLILLEDNSEKLKTEILTLKKNATYTWSVVNEDGKMVYSVFSEGEKKWSLSASEKDVRSFGIGAWTRFENQKTEIDFAID</sequence>
<dbReference type="Proteomes" id="UP001165653">
    <property type="component" value="Unassembled WGS sequence"/>
</dbReference>
<keyword evidence="2" id="KW-1185">Reference proteome</keyword>
<evidence type="ECO:0000313" key="2">
    <source>
        <dbReference type="Proteomes" id="UP001165653"/>
    </source>
</evidence>
<name>A0ABT3G5Z8_9BACT</name>
<protein>
    <submittedName>
        <fullName evidence="1">Uncharacterized protein</fullName>
    </submittedName>
</protein>
<proteinExistence type="predicted"/>
<reference evidence="1" key="1">
    <citation type="submission" date="2022-10" db="EMBL/GenBank/DDBJ databases">
        <title>Luteolibacter sp. GHJ8, whole genome shotgun sequencing project.</title>
        <authorList>
            <person name="Zhao G."/>
            <person name="Shen L."/>
        </authorList>
    </citation>
    <scope>NUCLEOTIDE SEQUENCE</scope>
    <source>
        <strain evidence="1">GHJ8</strain>
    </source>
</reference>
<organism evidence="1 2">
    <name type="scientific">Luteolibacter rhizosphaerae</name>
    <dbReference type="NCBI Taxonomy" id="2989719"/>
    <lineage>
        <taxon>Bacteria</taxon>
        <taxon>Pseudomonadati</taxon>
        <taxon>Verrucomicrobiota</taxon>
        <taxon>Verrucomicrobiia</taxon>
        <taxon>Verrucomicrobiales</taxon>
        <taxon>Verrucomicrobiaceae</taxon>
        <taxon>Luteolibacter</taxon>
    </lineage>
</organism>
<evidence type="ECO:0000313" key="1">
    <source>
        <dbReference type="EMBL" id="MCW1915077.1"/>
    </source>
</evidence>
<gene>
    <name evidence="1" type="ORF">OJ996_15935</name>
</gene>
<comment type="caution">
    <text evidence="1">The sequence shown here is derived from an EMBL/GenBank/DDBJ whole genome shotgun (WGS) entry which is preliminary data.</text>
</comment>